<dbReference type="PANTHER" id="PTHR46704:SF1">
    <property type="entry name" value="TELOMERE LENGTH REGULATION PROTEIN TEL2 HOMOLOG"/>
    <property type="match status" value="1"/>
</dbReference>
<dbReference type="PANTHER" id="PTHR46704">
    <property type="entry name" value="CXC DOMAIN-CONTAINING PROTEIN-RELATED"/>
    <property type="match status" value="1"/>
</dbReference>
<protein>
    <submittedName>
        <fullName evidence="1">Uncharacterized protein</fullName>
    </submittedName>
</protein>
<reference evidence="1 2" key="1">
    <citation type="journal article" date="2021" name="Elife">
        <title>Chloroplast acquisition without the gene transfer in kleptoplastic sea slugs, Plakobranchus ocellatus.</title>
        <authorList>
            <person name="Maeda T."/>
            <person name="Takahashi S."/>
            <person name="Yoshida T."/>
            <person name="Shimamura S."/>
            <person name="Takaki Y."/>
            <person name="Nagai Y."/>
            <person name="Toyoda A."/>
            <person name="Suzuki Y."/>
            <person name="Arimoto A."/>
            <person name="Ishii H."/>
            <person name="Satoh N."/>
            <person name="Nishiyama T."/>
            <person name="Hasebe M."/>
            <person name="Maruyama T."/>
            <person name="Minagawa J."/>
            <person name="Obokata J."/>
            <person name="Shigenobu S."/>
        </authorList>
    </citation>
    <scope>NUCLEOTIDE SEQUENCE [LARGE SCALE GENOMIC DNA]</scope>
</reference>
<dbReference type="EMBL" id="BLXT01008440">
    <property type="protein sequence ID" value="GFO48676.1"/>
    <property type="molecule type" value="Genomic_DNA"/>
</dbReference>
<dbReference type="Proteomes" id="UP000735302">
    <property type="component" value="Unassembled WGS sequence"/>
</dbReference>
<name>A0AAV4DXX4_9GAST</name>
<accession>A0AAV4DXX4</accession>
<evidence type="ECO:0000313" key="2">
    <source>
        <dbReference type="Proteomes" id="UP000735302"/>
    </source>
</evidence>
<dbReference type="AlphaFoldDB" id="A0AAV4DXX4"/>
<sequence>MQTEYEGSYPGQSTITFLPIIDMQPTNMSCVYSTLHFVSNLTAKYKVKPVLTFDQPLWWKAQLIVDSEPSDTHLRSLILQLGGFHTQMSYLGTIGQLMTGSGLRELLEVIYAPDDVVHMLLGKAVARAVRGHFLVDSVLNALLASSTFDIALPLVVSEETDPANDKKRRDLCIKV</sequence>
<comment type="caution">
    <text evidence="1">The sequence shown here is derived from an EMBL/GenBank/DDBJ whole genome shotgun (WGS) entry which is preliminary data.</text>
</comment>
<keyword evidence="2" id="KW-1185">Reference proteome</keyword>
<organism evidence="1 2">
    <name type="scientific">Plakobranchus ocellatus</name>
    <dbReference type="NCBI Taxonomy" id="259542"/>
    <lineage>
        <taxon>Eukaryota</taxon>
        <taxon>Metazoa</taxon>
        <taxon>Spiralia</taxon>
        <taxon>Lophotrochozoa</taxon>
        <taxon>Mollusca</taxon>
        <taxon>Gastropoda</taxon>
        <taxon>Heterobranchia</taxon>
        <taxon>Euthyneura</taxon>
        <taxon>Panpulmonata</taxon>
        <taxon>Sacoglossa</taxon>
        <taxon>Placobranchoidea</taxon>
        <taxon>Plakobranchidae</taxon>
        <taxon>Plakobranchus</taxon>
    </lineage>
</organism>
<gene>
    <name evidence="1" type="ORF">PoB_007518100</name>
</gene>
<evidence type="ECO:0000313" key="1">
    <source>
        <dbReference type="EMBL" id="GFO48676.1"/>
    </source>
</evidence>
<proteinExistence type="predicted"/>